<keyword evidence="2" id="KW-1185">Reference proteome</keyword>
<gene>
    <name evidence="1" type="ORF">Ssi02_07210</name>
</gene>
<dbReference type="Proteomes" id="UP000606172">
    <property type="component" value="Unassembled WGS sequence"/>
</dbReference>
<accession>A0A919RAQ4</accession>
<name>A0A919RAQ4_9ACTN</name>
<dbReference type="AlphaFoldDB" id="A0A919RAQ4"/>
<sequence>MVAVRAPMGDMELHFLAGEAAVASSPRWAITFSGIYITLRGDTESATEREKPVSPVSTLWLKGQ</sequence>
<comment type="caution">
    <text evidence="1">The sequence shown here is derived from an EMBL/GenBank/DDBJ whole genome shotgun (WGS) entry which is preliminary data.</text>
</comment>
<dbReference type="EMBL" id="BOOW01000006">
    <property type="protein sequence ID" value="GII90490.1"/>
    <property type="molecule type" value="Genomic_DNA"/>
</dbReference>
<organism evidence="1 2">
    <name type="scientific">Sinosporangium siamense</name>
    <dbReference type="NCBI Taxonomy" id="1367973"/>
    <lineage>
        <taxon>Bacteria</taxon>
        <taxon>Bacillati</taxon>
        <taxon>Actinomycetota</taxon>
        <taxon>Actinomycetes</taxon>
        <taxon>Streptosporangiales</taxon>
        <taxon>Streptosporangiaceae</taxon>
        <taxon>Sinosporangium</taxon>
    </lineage>
</organism>
<evidence type="ECO:0000313" key="2">
    <source>
        <dbReference type="Proteomes" id="UP000606172"/>
    </source>
</evidence>
<proteinExistence type="predicted"/>
<reference evidence="1" key="1">
    <citation type="submission" date="2021-01" db="EMBL/GenBank/DDBJ databases">
        <title>Whole genome shotgun sequence of Sinosporangium siamense NBRC 109515.</title>
        <authorList>
            <person name="Komaki H."/>
            <person name="Tamura T."/>
        </authorList>
    </citation>
    <scope>NUCLEOTIDE SEQUENCE</scope>
    <source>
        <strain evidence="1">NBRC 109515</strain>
    </source>
</reference>
<protein>
    <submittedName>
        <fullName evidence="1">Uncharacterized protein</fullName>
    </submittedName>
</protein>
<evidence type="ECO:0000313" key="1">
    <source>
        <dbReference type="EMBL" id="GII90490.1"/>
    </source>
</evidence>